<dbReference type="SUPFAM" id="SSF57180">
    <property type="entry name" value="Cellulose-binding domain"/>
    <property type="match status" value="2"/>
</dbReference>
<dbReference type="GO" id="GO:0030248">
    <property type="term" value="F:cellulose binding"/>
    <property type="evidence" value="ECO:0007669"/>
    <property type="project" value="InterPro"/>
</dbReference>
<protein>
    <recommendedName>
        <fullName evidence="4">CBM1 domain-containing protein</fullName>
    </recommendedName>
</protein>
<feature type="domain" description="CBM1" evidence="4">
    <location>
        <begin position="222"/>
        <end position="258"/>
    </location>
</feature>
<dbReference type="AlphaFoldDB" id="A0A7S1LXA5"/>
<feature type="compositionally biased region" description="Pro residues" evidence="2">
    <location>
        <begin position="192"/>
        <end position="209"/>
    </location>
</feature>
<dbReference type="GO" id="GO:0005576">
    <property type="term" value="C:extracellular region"/>
    <property type="evidence" value="ECO:0007669"/>
    <property type="project" value="InterPro"/>
</dbReference>
<dbReference type="PROSITE" id="PS00562">
    <property type="entry name" value="CBM1_1"/>
    <property type="match status" value="1"/>
</dbReference>
<name>A0A7S1LXA5_ALECA</name>
<gene>
    <name evidence="5" type="ORF">ACAT0790_LOCUS14839</name>
</gene>
<evidence type="ECO:0000256" key="2">
    <source>
        <dbReference type="SAM" id="MobiDB-lite"/>
    </source>
</evidence>
<keyword evidence="3" id="KW-0472">Membrane</keyword>
<evidence type="ECO:0000259" key="4">
    <source>
        <dbReference type="PROSITE" id="PS51164"/>
    </source>
</evidence>
<reference evidence="5" key="1">
    <citation type="submission" date="2021-01" db="EMBL/GenBank/DDBJ databases">
        <authorList>
            <person name="Corre E."/>
            <person name="Pelletier E."/>
            <person name="Niang G."/>
            <person name="Scheremetjew M."/>
            <person name="Finn R."/>
            <person name="Kale V."/>
            <person name="Holt S."/>
            <person name="Cochrane G."/>
            <person name="Meng A."/>
            <person name="Brown T."/>
            <person name="Cohen L."/>
        </authorList>
    </citation>
    <scope>NUCLEOTIDE SEQUENCE</scope>
    <source>
        <strain evidence="5">OF101</strain>
    </source>
</reference>
<organism evidence="5">
    <name type="scientific">Alexandrium catenella</name>
    <name type="common">Red tide dinoflagellate</name>
    <name type="synonym">Gonyaulax catenella</name>
    <dbReference type="NCBI Taxonomy" id="2925"/>
    <lineage>
        <taxon>Eukaryota</taxon>
        <taxon>Sar</taxon>
        <taxon>Alveolata</taxon>
        <taxon>Dinophyceae</taxon>
        <taxon>Gonyaulacales</taxon>
        <taxon>Pyrocystaceae</taxon>
        <taxon>Alexandrium</taxon>
    </lineage>
</organism>
<evidence type="ECO:0000256" key="1">
    <source>
        <dbReference type="ARBA" id="ARBA00022729"/>
    </source>
</evidence>
<keyword evidence="1" id="KW-0732">Signal</keyword>
<feature type="transmembrane region" description="Helical" evidence="3">
    <location>
        <begin position="305"/>
        <end position="325"/>
    </location>
</feature>
<sequence length="351" mass="35121">MWYDFQVKQLAENARFEPPEARANATCPASASSAQPMAPPMVMMPSSSLGAGGNGSSTGMCAGAYQQCGGANFMGAKCCQDGCQCVDNGGYYSQCTPLDQSAGGVCRASGAVSSQVQTVPAAPAASAGAAGLRRPLVPAMLPTTLKQPVPVPAPAPSMPVPAASTVAANLPAQPPAPLARTLPASTTVQPAPMMPAPAPPSPAPAPRPAAPLSAQPAPAPQQCAVAYGQCGGSSWTGPTCCDVYCTCQVVDASRSQCAPRSGAFAGSMGASRTPMMVQSSPVAVVLKDELHGGQKHLGPAAAAGIAPWAALPLALALLALLAGLARSQWRRPAASYTALGVQQHQESSALP</sequence>
<dbReference type="InterPro" id="IPR000254">
    <property type="entry name" value="CBD"/>
</dbReference>
<keyword evidence="3" id="KW-0812">Transmembrane</keyword>
<dbReference type="SMART" id="SM00236">
    <property type="entry name" value="fCBD"/>
    <property type="match status" value="2"/>
</dbReference>
<keyword evidence="3" id="KW-1133">Transmembrane helix</keyword>
<accession>A0A7S1LXA5</accession>
<dbReference type="PROSITE" id="PS51164">
    <property type="entry name" value="CBM1_2"/>
    <property type="match status" value="2"/>
</dbReference>
<dbReference type="EMBL" id="HBGE01024587">
    <property type="protein sequence ID" value="CAD9115941.1"/>
    <property type="molecule type" value="Transcribed_RNA"/>
</dbReference>
<dbReference type="InterPro" id="IPR035971">
    <property type="entry name" value="CBD_sf"/>
</dbReference>
<feature type="domain" description="CBM1" evidence="4">
    <location>
        <begin position="60"/>
        <end position="96"/>
    </location>
</feature>
<dbReference type="Pfam" id="PF00734">
    <property type="entry name" value="CBM_1"/>
    <property type="match status" value="2"/>
</dbReference>
<feature type="region of interest" description="Disordered" evidence="2">
    <location>
        <begin position="187"/>
        <end position="214"/>
    </location>
</feature>
<dbReference type="GO" id="GO:0005975">
    <property type="term" value="P:carbohydrate metabolic process"/>
    <property type="evidence" value="ECO:0007669"/>
    <property type="project" value="InterPro"/>
</dbReference>
<evidence type="ECO:0000256" key="3">
    <source>
        <dbReference type="SAM" id="Phobius"/>
    </source>
</evidence>
<evidence type="ECO:0000313" key="5">
    <source>
        <dbReference type="EMBL" id="CAD9115941.1"/>
    </source>
</evidence>
<proteinExistence type="predicted"/>